<dbReference type="PROSITE" id="PS01229">
    <property type="entry name" value="COF_2"/>
    <property type="match status" value="1"/>
</dbReference>
<dbReference type="InterPro" id="IPR036412">
    <property type="entry name" value="HAD-like_sf"/>
</dbReference>
<dbReference type="NCBIfam" id="TIGR00099">
    <property type="entry name" value="Cof-subfamily"/>
    <property type="match status" value="1"/>
</dbReference>
<dbReference type="STRING" id="672.VV93_v1c44770"/>
<dbReference type="InterPro" id="IPR000150">
    <property type="entry name" value="Cof"/>
</dbReference>
<protein>
    <submittedName>
        <fullName evidence="1">Predicted hydrolase</fullName>
    </submittedName>
</protein>
<dbReference type="Proteomes" id="UP000002675">
    <property type="component" value="Chromosome II"/>
</dbReference>
<accession>Q7MBY0</accession>
<dbReference type="InterPro" id="IPR006379">
    <property type="entry name" value="HAD-SF_hydro_IIB"/>
</dbReference>
<name>Q7MBY0_VIBVY</name>
<evidence type="ECO:0000313" key="2">
    <source>
        <dbReference type="Proteomes" id="UP000002675"/>
    </source>
</evidence>
<dbReference type="SFLD" id="SFLDG01140">
    <property type="entry name" value="C2.B:_Phosphomannomutase_and_P"/>
    <property type="match status" value="1"/>
</dbReference>
<sequence length="336" mass="38225">MHLSLGVAMPMMRCTTQWYWKRFRPWLSPLARSTAASRSSQNCQTNITCVSTVKTPTTDRGNKMYKVLALDLDGTVLTDDHSIHPEVKSAIMEAKHKCHVVIVTGRHHTAARPYYDELGLTTPIICCNGTYVYDYHNDQVLKHNSINKEDALTFIALAKEFQVKMVMYVTDAMTYSNYNPIHYMEALEKWAKTAPKHHQPKIYKIDSFSDQVRDTEYVWKFVVEGLPSSVERLLENPWVSAKFNGERSWSNRIDFAAKGNSKGLRLAEYVSELGYHPNHVIAVGDNHNDISMLRYAGLGVAMNNADETVRANARLVCETDNNHDGLARLIREKIQG</sequence>
<dbReference type="HOGENOM" id="CLU_044146_1_0_6"/>
<dbReference type="InterPro" id="IPR023214">
    <property type="entry name" value="HAD_sf"/>
</dbReference>
<dbReference type="CDD" id="cd07516">
    <property type="entry name" value="HAD_Pase"/>
    <property type="match status" value="1"/>
</dbReference>
<reference evidence="1 2" key="1">
    <citation type="journal article" date="2003" name="Genome Res.">
        <title>Comparative genome analysis of Vibrio vulnificus, a marine pathogen.</title>
        <authorList>
            <person name="Chen C.Y."/>
            <person name="Wu K.M."/>
            <person name="Chang Y.C."/>
            <person name="Chang C.H."/>
            <person name="Tsai H.C."/>
            <person name="Liao T.L."/>
            <person name="Liu Y.M."/>
            <person name="Chen H.J."/>
            <person name="Shen A.B."/>
            <person name="Li J.C."/>
            <person name="Su T.L."/>
            <person name="Shao C.P."/>
            <person name="Lee C.T."/>
            <person name="Hor L.I."/>
            <person name="Tsai S.F."/>
        </authorList>
    </citation>
    <scope>NUCLEOTIDE SEQUENCE [LARGE SCALE GENOMIC DNA]</scope>
    <source>
        <strain evidence="1 2">YJ016</strain>
    </source>
</reference>
<dbReference type="Gene3D" id="3.30.1240.10">
    <property type="match status" value="1"/>
</dbReference>
<dbReference type="Gene3D" id="3.40.50.1000">
    <property type="entry name" value="HAD superfamily/HAD-like"/>
    <property type="match status" value="1"/>
</dbReference>
<dbReference type="PANTHER" id="PTHR10000">
    <property type="entry name" value="PHOSPHOSERINE PHOSPHATASE"/>
    <property type="match status" value="1"/>
</dbReference>
<dbReference type="AlphaFoldDB" id="Q7MBY0"/>
<dbReference type="NCBIfam" id="TIGR01484">
    <property type="entry name" value="HAD-SF-IIB"/>
    <property type="match status" value="1"/>
</dbReference>
<dbReference type="EMBL" id="BA000038">
    <property type="protein sequence ID" value="BAC97633.1"/>
    <property type="molecule type" value="Genomic_DNA"/>
</dbReference>
<evidence type="ECO:0000313" key="1">
    <source>
        <dbReference type="EMBL" id="BAC97633.1"/>
    </source>
</evidence>
<gene>
    <name evidence="1" type="ordered locus">VVA1607</name>
</gene>
<dbReference type="Pfam" id="PF08282">
    <property type="entry name" value="Hydrolase_3"/>
    <property type="match status" value="1"/>
</dbReference>
<keyword evidence="1" id="KW-0378">Hydrolase</keyword>
<dbReference type="KEGG" id="vvy:VVA1607"/>
<proteinExistence type="predicted"/>
<dbReference type="eggNOG" id="COG0561">
    <property type="taxonomic scope" value="Bacteria"/>
</dbReference>
<dbReference type="GO" id="GO:0016791">
    <property type="term" value="F:phosphatase activity"/>
    <property type="evidence" value="ECO:0007669"/>
    <property type="project" value="TreeGrafter"/>
</dbReference>
<dbReference type="SFLD" id="SFLDS00003">
    <property type="entry name" value="Haloacid_Dehalogenase"/>
    <property type="match status" value="1"/>
</dbReference>
<organism evidence="1 2">
    <name type="scientific">Vibrio vulnificus (strain YJ016)</name>
    <dbReference type="NCBI Taxonomy" id="196600"/>
    <lineage>
        <taxon>Bacteria</taxon>
        <taxon>Pseudomonadati</taxon>
        <taxon>Pseudomonadota</taxon>
        <taxon>Gammaproteobacteria</taxon>
        <taxon>Vibrionales</taxon>
        <taxon>Vibrionaceae</taxon>
        <taxon>Vibrio</taxon>
    </lineage>
</organism>
<dbReference type="PROSITE" id="PS01228">
    <property type="entry name" value="COF_1"/>
    <property type="match status" value="1"/>
</dbReference>
<dbReference type="SUPFAM" id="SSF56784">
    <property type="entry name" value="HAD-like"/>
    <property type="match status" value="1"/>
</dbReference>
<dbReference type="GO" id="GO:0005829">
    <property type="term" value="C:cytosol"/>
    <property type="evidence" value="ECO:0007669"/>
    <property type="project" value="TreeGrafter"/>
</dbReference>
<dbReference type="GO" id="GO:0000287">
    <property type="term" value="F:magnesium ion binding"/>
    <property type="evidence" value="ECO:0007669"/>
    <property type="project" value="TreeGrafter"/>
</dbReference>
<dbReference type="PANTHER" id="PTHR10000:SF58">
    <property type="entry name" value="PYRIDOXAL PHOSPHATE PHOSPHATASE YBHA"/>
    <property type="match status" value="1"/>
</dbReference>